<protein>
    <submittedName>
        <fullName evidence="9">Disulfide bond formation protein</fullName>
    </submittedName>
</protein>
<dbReference type="EMBL" id="CP019893">
    <property type="protein sequence ID" value="ARS91659.1"/>
    <property type="molecule type" value="Genomic_DNA"/>
</dbReference>
<accession>A0A2Z2HWD2</accession>
<evidence type="ECO:0000259" key="8">
    <source>
        <dbReference type="Pfam" id="PF13462"/>
    </source>
</evidence>
<dbReference type="PROSITE" id="PS51318">
    <property type="entry name" value="TAT"/>
    <property type="match status" value="1"/>
</dbReference>
<evidence type="ECO:0000313" key="10">
    <source>
        <dbReference type="Proteomes" id="UP000250088"/>
    </source>
</evidence>
<organism evidence="9 10">
    <name type="scientific">Natrarchaeobaculum aegyptiacum</name>
    <dbReference type="NCBI Taxonomy" id="745377"/>
    <lineage>
        <taxon>Archaea</taxon>
        <taxon>Methanobacteriati</taxon>
        <taxon>Methanobacteriota</taxon>
        <taxon>Stenosarchaea group</taxon>
        <taxon>Halobacteria</taxon>
        <taxon>Halobacteriales</taxon>
        <taxon>Natrialbaceae</taxon>
        <taxon>Natrarchaeobaculum</taxon>
    </lineage>
</organism>
<dbReference type="PROSITE" id="PS51257">
    <property type="entry name" value="PROKAR_LIPOPROTEIN"/>
    <property type="match status" value="1"/>
</dbReference>
<dbReference type="AlphaFoldDB" id="A0A2Z2HWD2"/>
<dbReference type="Gene3D" id="3.40.30.10">
    <property type="entry name" value="Glutaredoxin"/>
    <property type="match status" value="1"/>
</dbReference>
<dbReference type="RefSeq" id="WP_086890025.1">
    <property type="nucleotide sequence ID" value="NZ_CP019893.1"/>
</dbReference>
<evidence type="ECO:0000256" key="3">
    <source>
        <dbReference type="ARBA" id="ARBA00022729"/>
    </source>
</evidence>
<evidence type="ECO:0000256" key="5">
    <source>
        <dbReference type="ARBA" id="ARBA00023002"/>
    </source>
</evidence>
<comment type="similarity">
    <text evidence="2">Belongs to the glutaredoxin family.</text>
</comment>
<dbReference type="PANTHER" id="PTHR13887:SF14">
    <property type="entry name" value="DISULFIDE BOND FORMATION PROTEIN D"/>
    <property type="match status" value="1"/>
</dbReference>
<dbReference type="InterPro" id="IPR006311">
    <property type="entry name" value="TAT_signal"/>
</dbReference>
<keyword evidence="7" id="KW-0676">Redox-active center</keyword>
<sequence length="206" mass="22567">MQSTRRAFLGATALGLGASLAGCLGSDEPPEPPVAGDPDADVTVTVYEDFSCPACRDFKLGAYPTLREEYLEPGLVRYEHRDFPVVDDSWSWYVPSAAREVYETDGNEAFWEFSSAIYEYQRQYSFDVIEEVADDLGLDGAGVREAAEDETHRDVIEADSSYGQSNGIQGTPTVLVDGQAVEFYQSQDFGQMALEETTAAIDAALE</sequence>
<reference evidence="10" key="1">
    <citation type="submission" date="2017-02" db="EMBL/GenBank/DDBJ databases">
        <title>Natronthermophilus aegyptiacus gen. nov.,sp. nov., an aerobic, extremely halophilic alkalithermophilic archaeon isolated from the athalassohaline Wadi An Natrun, Egypt.</title>
        <authorList>
            <person name="Zhao B."/>
        </authorList>
    </citation>
    <scope>NUCLEOTIDE SEQUENCE [LARGE SCALE GENOMIC DNA]</scope>
    <source>
        <strain evidence="10">JW/NM-HA 15</strain>
    </source>
</reference>
<dbReference type="GeneID" id="32893094"/>
<name>A0A2Z2HWD2_9EURY</name>
<evidence type="ECO:0000256" key="1">
    <source>
        <dbReference type="ARBA" id="ARBA00005791"/>
    </source>
</evidence>
<evidence type="ECO:0000256" key="6">
    <source>
        <dbReference type="ARBA" id="ARBA00023157"/>
    </source>
</evidence>
<dbReference type="KEGG" id="naj:B1756_03405"/>
<evidence type="ECO:0000256" key="4">
    <source>
        <dbReference type="ARBA" id="ARBA00022982"/>
    </source>
</evidence>
<dbReference type="PANTHER" id="PTHR13887">
    <property type="entry name" value="GLUTATHIONE S-TRANSFERASE KAPPA"/>
    <property type="match status" value="1"/>
</dbReference>
<keyword evidence="4" id="KW-0249">Electron transport</keyword>
<keyword evidence="6" id="KW-1015">Disulfide bond</keyword>
<dbReference type="OrthoDB" id="15256at2157"/>
<dbReference type="SUPFAM" id="SSF52833">
    <property type="entry name" value="Thioredoxin-like"/>
    <property type="match status" value="1"/>
</dbReference>
<evidence type="ECO:0000256" key="2">
    <source>
        <dbReference type="ARBA" id="ARBA00007787"/>
    </source>
</evidence>
<keyword evidence="5" id="KW-0560">Oxidoreductase</keyword>
<keyword evidence="3" id="KW-0732">Signal</keyword>
<gene>
    <name evidence="9" type="ORF">B1756_03405</name>
</gene>
<keyword evidence="10" id="KW-1185">Reference proteome</keyword>
<dbReference type="GO" id="GO:0016491">
    <property type="term" value="F:oxidoreductase activity"/>
    <property type="evidence" value="ECO:0007669"/>
    <property type="project" value="UniProtKB-KW"/>
</dbReference>
<dbReference type="InterPro" id="IPR012336">
    <property type="entry name" value="Thioredoxin-like_fold"/>
</dbReference>
<dbReference type="Pfam" id="PF13462">
    <property type="entry name" value="Thioredoxin_4"/>
    <property type="match status" value="1"/>
</dbReference>
<feature type="domain" description="Thioredoxin-like fold" evidence="8">
    <location>
        <begin position="31"/>
        <end position="194"/>
    </location>
</feature>
<dbReference type="Proteomes" id="UP000250088">
    <property type="component" value="Chromosome"/>
</dbReference>
<evidence type="ECO:0000256" key="7">
    <source>
        <dbReference type="ARBA" id="ARBA00023284"/>
    </source>
</evidence>
<keyword evidence="4" id="KW-0813">Transport</keyword>
<proteinExistence type="inferred from homology"/>
<dbReference type="InterPro" id="IPR036249">
    <property type="entry name" value="Thioredoxin-like_sf"/>
</dbReference>
<comment type="similarity">
    <text evidence="1">Belongs to the thioredoxin family. DsbA subfamily.</text>
</comment>
<evidence type="ECO:0000313" key="9">
    <source>
        <dbReference type="EMBL" id="ARS91659.1"/>
    </source>
</evidence>